<keyword evidence="1" id="KW-0812">Transmembrane</keyword>
<evidence type="ECO:0000313" key="2">
    <source>
        <dbReference type="EMBL" id="MBS6622124.1"/>
    </source>
</evidence>
<gene>
    <name evidence="3" type="ORF">DWZ46_00690</name>
    <name evidence="2" type="ORF">KH315_08200</name>
</gene>
<evidence type="ECO:0000256" key="1">
    <source>
        <dbReference type="SAM" id="Phobius"/>
    </source>
</evidence>
<evidence type="ECO:0000313" key="4">
    <source>
        <dbReference type="Proteomes" id="UP000260991"/>
    </source>
</evidence>
<dbReference type="AlphaFoldDB" id="A0A3E2UC59"/>
<reference evidence="2" key="2">
    <citation type="submission" date="2021-02" db="EMBL/GenBank/DDBJ databases">
        <title>Infant gut strain persistence is associated with maternal origin, phylogeny, and functional potential including surface adhesion and iron acquisition.</title>
        <authorList>
            <person name="Lou Y.C."/>
        </authorList>
    </citation>
    <scope>NUCLEOTIDE SEQUENCE</scope>
    <source>
        <strain evidence="2">L2_039_000G1_dasL2_039_000G1_maxbin2.maxbin.077</strain>
    </source>
</reference>
<dbReference type="RefSeq" id="WP_158402052.1">
    <property type="nucleotide sequence ID" value="NZ_CP065376.1"/>
</dbReference>
<name>A0A3E2UC59_9FIRM</name>
<organism evidence="3 4">
    <name type="scientific">Faecalibacterium prausnitzii</name>
    <dbReference type="NCBI Taxonomy" id="853"/>
    <lineage>
        <taxon>Bacteria</taxon>
        <taxon>Bacillati</taxon>
        <taxon>Bacillota</taxon>
        <taxon>Clostridia</taxon>
        <taxon>Eubacteriales</taxon>
        <taxon>Oscillospiraceae</taxon>
        <taxon>Faecalibacterium</taxon>
    </lineage>
</organism>
<protein>
    <submittedName>
        <fullName evidence="3">Uncharacterized protein</fullName>
    </submittedName>
</protein>
<evidence type="ECO:0000313" key="3">
    <source>
        <dbReference type="EMBL" id="RGB93747.1"/>
    </source>
</evidence>
<feature type="transmembrane region" description="Helical" evidence="1">
    <location>
        <begin position="71"/>
        <end position="88"/>
    </location>
</feature>
<feature type="transmembrane region" description="Helical" evidence="1">
    <location>
        <begin position="45"/>
        <end position="65"/>
    </location>
</feature>
<dbReference type="Proteomes" id="UP000260991">
    <property type="component" value="Unassembled WGS sequence"/>
</dbReference>
<keyword evidence="1" id="KW-1133">Transmembrane helix</keyword>
<reference evidence="3 4" key="1">
    <citation type="submission" date="2018-08" db="EMBL/GenBank/DDBJ databases">
        <title>A genome reference for cultivated species of the human gut microbiota.</title>
        <authorList>
            <person name="Zou Y."/>
            <person name="Xue W."/>
            <person name="Luo G."/>
        </authorList>
    </citation>
    <scope>NUCLEOTIDE SEQUENCE [LARGE SCALE GENOMIC DNA]</scope>
    <source>
        <strain evidence="3 4">AF32-8AC</strain>
    </source>
</reference>
<dbReference type="EMBL" id="JAGZYH010000026">
    <property type="protein sequence ID" value="MBS6622124.1"/>
    <property type="molecule type" value="Genomic_DNA"/>
</dbReference>
<accession>A0A3E2UC59</accession>
<comment type="caution">
    <text evidence="3">The sequence shown here is derived from an EMBL/GenBank/DDBJ whole genome shotgun (WGS) entry which is preliminary data.</text>
</comment>
<dbReference type="EMBL" id="QVER01000001">
    <property type="protein sequence ID" value="RGB93747.1"/>
    <property type="molecule type" value="Genomic_DNA"/>
</dbReference>
<sequence length="162" mass="17982">MKFKESEKCITVDSLNITRNIMMWDETMIQLSNVSAITTRPLNPIYVPWYPAAAVLLLLGLSGIQSYSGKTMGFLMIIAGAVMAFWCFNMNSERKEQTILTVQMNSGVSYFFMVKEKKILNKLLAVLAKIIADGGVGNASISISIKDCTIRDNARLFNGVNI</sequence>
<proteinExistence type="predicted"/>
<dbReference type="Proteomes" id="UP000811365">
    <property type="component" value="Unassembled WGS sequence"/>
</dbReference>
<keyword evidence="1" id="KW-0472">Membrane</keyword>